<accession>A0A1C3ELR1</accession>
<keyword evidence="7" id="KW-1185">Reference proteome</keyword>
<dbReference type="Pfam" id="PF01041">
    <property type="entry name" value="DegT_DnrJ_EryC1"/>
    <property type="match status" value="1"/>
</dbReference>
<comment type="similarity">
    <text evidence="2 5">Belongs to the DegT/DnrJ/EryC1 family.</text>
</comment>
<name>A0A1C3ELR1_9PLAN</name>
<dbReference type="Proteomes" id="UP000094828">
    <property type="component" value="Unassembled WGS sequence"/>
</dbReference>
<organism evidence="6 7">
    <name type="scientific">Planctopirus hydrillae</name>
    <dbReference type="NCBI Taxonomy" id="1841610"/>
    <lineage>
        <taxon>Bacteria</taxon>
        <taxon>Pseudomonadati</taxon>
        <taxon>Planctomycetota</taxon>
        <taxon>Planctomycetia</taxon>
        <taxon>Planctomycetales</taxon>
        <taxon>Planctomycetaceae</taxon>
        <taxon>Planctopirus</taxon>
    </lineage>
</organism>
<protein>
    <submittedName>
        <fullName evidence="6">Uncharacterized protein</fullName>
    </submittedName>
</protein>
<dbReference type="Gene3D" id="3.90.1150.10">
    <property type="entry name" value="Aspartate Aminotransferase, domain 1"/>
    <property type="match status" value="1"/>
</dbReference>
<evidence type="ECO:0000256" key="3">
    <source>
        <dbReference type="PIRSR" id="PIRSR000390-1"/>
    </source>
</evidence>
<feature type="modified residue" description="N6-(pyridoxal phosphate)lysine" evidence="4">
    <location>
        <position position="230"/>
    </location>
</feature>
<dbReference type="GO" id="GO:0000271">
    <property type="term" value="P:polysaccharide biosynthetic process"/>
    <property type="evidence" value="ECO:0007669"/>
    <property type="project" value="TreeGrafter"/>
</dbReference>
<evidence type="ECO:0000256" key="4">
    <source>
        <dbReference type="PIRSR" id="PIRSR000390-2"/>
    </source>
</evidence>
<dbReference type="PANTHER" id="PTHR30244">
    <property type="entry name" value="TRANSAMINASE"/>
    <property type="match status" value="1"/>
</dbReference>
<dbReference type="RefSeq" id="WP_068846681.1">
    <property type="nucleotide sequence ID" value="NZ_LYDR01000043.1"/>
</dbReference>
<dbReference type="STRING" id="1841610.A6X21_17610"/>
<dbReference type="InterPro" id="IPR015421">
    <property type="entry name" value="PyrdxlP-dep_Trfase_major"/>
</dbReference>
<evidence type="ECO:0000313" key="6">
    <source>
        <dbReference type="EMBL" id="ODA34187.1"/>
    </source>
</evidence>
<evidence type="ECO:0000256" key="1">
    <source>
        <dbReference type="ARBA" id="ARBA00022898"/>
    </source>
</evidence>
<dbReference type="EMBL" id="LYDR01000043">
    <property type="protein sequence ID" value="ODA34187.1"/>
    <property type="molecule type" value="Genomic_DNA"/>
</dbReference>
<dbReference type="OrthoDB" id="257609at2"/>
<evidence type="ECO:0000256" key="5">
    <source>
        <dbReference type="RuleBase" id="RU004508"/>
    </source>
</evidence>
<dbReference type="Gene3D" id="3.40.640.10">
    <property type="entry name" value="Type I PLP-dependent aspartate aminotransferase-like (Major domain)"/>
    <property type="match status" value="1"/>
</dbReference>
<feature type="active site" description="Proton acceptor" evidence="3">
    <location>
        <position position="230"/>
    </location>
</feature>
<dbReference type="GO" id="GO:0008483">
    <property type="term" value="F:transaminase activity"/>
    <property type="evidence" value="ECO:0007669"/>
    <property type="project" value="TreeGrafter"/>
</dbReference>
<dbReference type="PIRSF" id="PIRSF000390">
    <property type="entry name" value="PLP_StrS"/>
    <property type="match status" value="1"/>
</dbReference>
<comment type="caution">
    <text evidence="6">The sequence shown here is derived from an EMBL/GenBank/DDBJ whole genome shotgun (WGS) entry which is preliminary data.</text>
</comment>
<dbReference type="InterPro" id="IPR000653">
    <property type="entry name" value="DegT/StrS_aminotransferase"/>
</dbReference>
<proteinExistence type="inferred from homology"/>
<dbReference type="InterPro" id="IPR015422">
    <property type="entry name" value="PyrdxlP-dep_Trfase_small"/>
</dbReference>
<sequence>MNQSKLLSELRQQFESQVTERPAILGGSPFWPHGAPARFLPRDEIAYEMARSLQGDDWAVYEGGEHAGLREDLAQRFPGRRPVLTSSGTVAIELALRAAGVGPGDEVLLAAYDFEANFKNVLAVGALPVLVDVVPEYWTIDPLGLEAADLPRVKALIASHLHGQTPDWLRLRDWCQVREVVLIEDACQSPARYARRELLSAEINGESALENLVGEQPVGEIVAFSFGGSKPISAGRGGALLLSTERQEARLRLHTQRGNEAYPLSELQALVVRPQWKFLAAHDQHRWQQAMTIEMAWDELCGQRHVSSDQHEERSLVSLYKLGLWYEPEFWGGLSRDRLVAAAQAEGLPLAAGYSALHETHSSKRYRRAGYLEHASAAGRNVLQLHHTALSGSEQTTREVVALLLKLKEHAHQLQSE</sequence>
<gene>
    <name evidence="6" type="ORF">A6X21_17610</name>
</gene>
<dbReference type="SUPFAM" id="SSF53383">
    <property type="entry name" value="PLP-dependent transferases"/>
    <property type="match status" value="1"/>
</dbReference>
<dbReference type="PANTHER" id="PTHR30244:SF36">
    <property type="entry name" value="3-OXO-GLUCOSE-6-PHOSPHATE:GLUTAMATE AMINOTRANSFERASE"/>
    <property type="match status" value="1"/>
</dbReference>
<dbReference type="InterPro" id="IPR015424">
    <property type="entry name" value="PyrdxlP-dep_Trfase"/>
</dbReference>
<evidence type="ECO:0000256" key="2">
    <source>
        <dbReference type="ARBA" id="ARBA00037999"/>
    </source>
</evidence>
<reference evidence="6 7" key="1">
    <citation type="submission" date="2016-05" db="EMBL/GenBank/DDBJ databases">
        <title>Genomic and physiological characterization of Planctopirus sp. isolated from fresh water lake.</title>
        <authorList>
            <person name="Subhash Y."/>
            <person name="Ramana C."/>
        </authorList>
    </citation>
    <scope>NUCLEOTIDE SEQUENCE [LARGE SCALE GENOMIC DNA]</scope>
    <source>
        <strain evidence="6 7">JC280</strain>
    </source>
</reference>
<keyword evidence="1 4" id="KW-0663">Pyridoxal phosphate</keyword>
<dbReference type="GO" id="GO:0030170">
    <property type="term" value="F:pyridoxal phosphate binding"/>
    <property type="evidence" value="ECO:0007669"/>
    <property type="project" value="TreeGrafter"/>
</dbReference>
<dbReference type="AlphaFoldDB" id="A0A1C3ELR1"/>
<evidence type="ECO:0000313" key="7">
    <source>
        <dbReference type="Proteomes" id="UP000094828"/>
    </source>
</evidence>